<dbReference type="Proteomes" id="UP001147653">
    <property type="component" value="Unassembled WGS sequence"/>
</dbReference>
<sequence length="429" mass="45227">MFRIRRACIVPLVLGVALGGSADVAHAQKAKRRGGEVREAWPADAKRKAPSKPLVRWLARQVGPTTPTTKKRRSSKSNVAFAAQSAGGNSLLLIRSFDIPISDAAYGRLTDASYTYDNALATFAFLSVGAQSQAVQLLDQLKALQRTDGSIEYAFNVKSGTSAAQVRAGAMAWVGYAALAYKKVYDSTKYDAVIAGVARYLLTLRNSSGLIKGGPDVNWVSTQHNLLATGFLRDLAAKLGTRGTLGTGLSYTEVNNAANSLGNAILANLIVQEGSLAYFRQGVGDVKIPADVQALGAMYLQARGDGRAAQVANYLQQRFYVAPRAATGIGTLSGFRPYSGTGAPDVIWSEGTIQASLALDRTSLLGLSATAANAAVLQIAGTVKTNTGPVGADKDSSSEEWGEYHTWGTSAAGSWLLIRASSAQLLFDN</sequence>
<dbReference type="RefSeq" id="WP_270027524.1">
    <property type="nucleotide sequence ID" value="NZ_JAPDDP010000047.1"/>
</dbReference>
<evidence type="ECO:0000313" key="3">
    <source>
        <dbReference type="EMBL" id="MDA0183138.1"/>
    </source>
</evidence>
<organism evidence="3 4">
    <name type="scientific">Solirubrobacter phytolaccae</name>
    <dbReference type="NCBI Taxonomy" id="1404360"/>
    <lineage>
        <taxon>Bacteria</taxon>
        <taxon>Bacillati</taxon>
        <taxon>Actinomycetota</taxon>
        <taxon>Thermoleophilia</taxon>
        <taxon>Solirubrobacterales</taxon>
        <taxon>Solirubrobacteraceae</taxon>
        <taxon>Solirubrobacter</taxon>
    </lineage>
</organism>
<evidence type="ECO:0000256" key="2">
    <source>
        <dbReference type="SAM" id="SignalP"/>
    </source>
</evidence>
<dbReference type="InterPro" id="IPR008928">
    <property type="entry name" value="6-hairpin_glycosidase_sf"/>
</dbReference>
<evidence type="ECO:0000256" key="1">
    <source>
        <dbReference type="SAM" id="MobiDB-lite"/>
    </source>
</evidence>
<name>A0A9X3SA05_9ACTN</name>
<feature type="signal peptide" evidence="2">
    <location>
        <begin position="1"/>
        <end position="22"/>
    </location>
</feature>
<gene>
    <name evidence="3" type="ORF">OJ997_22705</name>
</gene>
<reference evidence="3" key="1">
    <citation type="submission" date="2022-10" db="EMBL/GenBank/DDBJ databases">
        <title>The WGS of Solirubrobacter phytolaccae KCTC 29190.</title>
        <authorList>
            <person name="Jiang Z."/>
        </authorList>
    </citation>
    <scope>NUCLEOTIDE SEQUENCE</scope>
    <source>
        <strain evidence="3">KCTC 29190</strain>
    </source>
</reference>
<dbReference type="GO" id="GO:0005975">
    <property type="term" value="P:carbohydrate metabolic process"/>
    <property type="evidence" value="ECO:0007669"/>
    <property type="project" value="InterPro"/>
</dbReference>
<feature type="region of interest" description="Disordered" evidence="1">
    <location>
        <begin position="29"/>
        <end position="49"/>
    </location>
</feature>
<dbReference type="AlphaFoldDB" id="A0A9X3SA05"/>
<dbReference type="SUPFAM" id="SSF48208">
    <property type="entry name" value="Six-hairpin glycosidases"/>
    <property type="match status" value="1"/>
</dbReference>
<evidence type="ECO:0008006" key="5">
    <source>
        <dbReference type="Google" id="ProtNLM"/>
    </source>
</evidence>
<protein>
    <recommendedName>
        <fullName evidence="5">Alginate lyase domain-containing protein</fullName>
    </recommendedName>
</protein>
<dbReference type="EMBL" id="JAPDDP010000047">
    <property type="protein sequence ID" value="MDA0183138.1"/>
    <property type="molecule type" value="Genomic_DNA"/>
</dbReference>
<feature type="compositionally biased region" description="Basic and acidic residues" evidence="1">
    <location>
        <begin position="33"/>
        <end position="47"/>
    </location>
</feature>
<keyword evidence="2" id="KW-0732">Signal</keyword>
<proteinExistence type="predicted"/>
<evidence type="ECO:0000313" key="4">
    <source>
        <dbReference type="Proteomes" id="UP001147653"/>
    </source>
</evidence>
<keyword evidence="4" id="KW-1185">Reference proteome</keyword>
<comment type="caution">
    <text evidence="3">The sequence shown here is derived from an EMBL/GenBank/DDBJ whole genome shotgun (WGS) entry which is preliminary data.</text>
</comment>
<feature type="chain" id="PRO_5040932787" description="Alginate lyase domain-containing protein" evidence="2">
    <location>
        <begin position="23"/>
        <end position="429"/>
    </location>
</feature>
<accession>A0A9X3SA05</accession>